<dbReference type="CDD" id="cd00112">
    <property type="entry name" value="LDLa"/>
    <property type="match status" value="1"/>
</dbReference>
<feature type="region of interest" description="Disordered" evidence="3">
    <location>
        <begin position="236"/>
        <end position="261"/>
    </location>
</feature>
<feature type="disulfide bond" evidence="2">
    <location>
        <begin position="184"/>
        <end position="199"/>
    </location>
</feature>
<keyword evidence="1 2" id="KW-1015">Disulfide bond</keyword>
<dbReference type="EMBL" id="BMAT01002852">
    <property type="protein sequence ID" value="GFS15593.1"/>
    <property type="molecule type" value="Genomic_DNA"/>
</dbReference>
<dbReference type="PROSITE" id="PS01209">
    <property type="entry name" value="LDLRA_1"/>
    <property type="match status" value="1"/>
</dbReference>
<dbReference type="SUPFAM" id="SSF57424">
    <property type="entry name" value="LDL receptor-like module"/>
    <property type="match status" value="1"/>
</dbReference>
<dbReference type="Proteomes" id="UP000762676">
    <property type="component" value="Unassembled WGS sequence"/>
</dbReference>
<dbReference type="Gene3D" id="4.10.400.10">
    <property type="entry name" value="Low-density Lipoprotein Receptor"/>
    <property type="match status" value="1"/>
</dbReference>
<dbReference type="InterPro" id="IPR002172">
    <property type="entry name" value="LDrepeatLR_classA_rpt"/>
</dbReference>
<evidence type="ECO:0000313" key="4">
    <source>
        <dbReference type="EMBL" id="GFS15593.1"/>
    </source>
</evidence>
<dbReference type="AlphaFoldDB" id="A0AAV4J1S7"/>
<accession>A0AAV4J1S7</accession>
<keyword evidence="5" id="KW-1185">Reference proteome</keyword>
<dbReference type="InterPro" id="IPR036055">
    <property type="entry name" value="LDL_receptor-like_sf"/>
</dbReference>
<feature type="disulfide bond" evidence="2">
    <location>
        <begin position="165"/>
        <end position="177"/>
    </location>
</feature>
<protein>
    <submittedName>
        <fullName evidence="4">Enteropeptidase</fullName>
    </submittedName>
</protein>
<dbReference type="PROSITE" id="PS50068">
    <property type="entry name" value="LDLRA_2"/>
    <property type="match status" value="1"/>
</dbReference>
<proteinExistence type="predicted"/>
<feature type="disulfide bond" evidence="2">
    <location>
        <begin position="172"/>
        <end position="190"/>
    </location>
</feature>
<feature type="compositionally biased region" description="Basic and acidic residues" evidence="3">
    <location>
        <begin position="236"/>
        <end position="251"/>
    </location>
</feature>
<comment type="caution">
    <text evidence="4">The sequence shown here is derived from an EMBL/GenBank/DDBJ whole genome shotgun (WGS) entry which is preliminary data.</text>
</comment>
<evidence type="ECO:0000256" key="2">
    <source>
        <dbReference type="PROSITE-ProRule" id="PRU00124"/>
    </source>
</evidence>
<evidence type="ECO:0000256" key="1">
    <source>
        <dbReference type="ARBA" id="ARBA00023157"/>
    </source>
</evidence>
<reference evidence="4 5" key="1">
    <citation type="journal article" date="2021" name="Elife">
        <title>Chloroplast acquisition without the gene transfer in kleptoplastic sea slugs, Plakobranchus ocellatus.</title>
        <authorList>
            <person name="Maeda T."/>
            <person name="Takahashi S."/>
            <person name="Yoshida T."/>
            <person name="Shimamura S."/>
            <person name="Takaki Y."/>
            <person name="Nagai Y."/>
            <person name="Toyoda A."/>
            <person name="Suzuki Y."/>
            <person name="Arimoto A."/>
            <person name="Ishii H."/>
            <person name="Satoh N."/>
            <person name="Nishiyama T."/>
            <person name="Hasebe M."/>
            <person name="Maruyama T."/>
            <person name="Minagawa J."/>
            <person name="Obokata J."/>
            <person name="Shigenobu S."/>
        </authorList>
    </citation>
    <scope>NUCLEOTIDE SEQUENCE [LARGE SCALE GENOMIC DNA]</scope>
</reference>
<gene>
    <name evidence="4" type="ORF">ElyMa_001452700</name>
</gene>
<dbReference type="InterPro" id="IPR023415">
    <property type="entry name" value="LDLR_class-A_CS"/>
</dbReference>
<sequence>MGLSIRRNYLPNVTMLDDVCRYLSDKVSFKNNFEICVRAPEYKPYTGCDDYTKDKILAEQEKFLADLCSVEMRTALYQSHCYKNQSYFKDALGLDGADSCSVQADLDNATSHSQKCRLLEMERKCVRDRIRHTCGPAMTHVVDNLAFLRHELLYRPLFCPWYSYCKLNEFRCHDGKCLPGCLACDGRPHCFDSEDESGCSKFNMALSGTESATSRSQVQCANHSAAVMSTAAAKRDSELHSIHTKRRREEMAQQADHANYA</sequence>
<dbReference type="Pfam" id="PF00057">
    <property type="entry name" value="Ldl_recept_a"/>
    <property type="match status" value="1"/>
</dbReference>
<organism evidence="4 5">
    <name type="scientific">Elysia marginata</name>
    <dbReference type="NCBI Taxonomy" id="1093978"/>
    <lineage>
        <taxon>Eukaryota</taxon>
        <taxon>Metazoa</taxon>
        <taxon>Spiralia</taxon>
        <taxon>Lophotrochozoa</taxon>
        <taxon>Mollusca</taxon>
        <taxon>Gastropoda</taxon>
        <taxon>Heterobranchia</taxon>
        <taxon>Euthyneura</taxon>
        <taxon>Panpulmonata</taxon>
        <taxon>Sacoglossa</taxon>
        <taxon>Placobranchoidea</taxon>
        <taxon>Plakobranchidae</taxon>
        <taxon>Elysia</taxon>
    </lineage>
</organism>
<dbReference type="SMART" id="SM00192">
    <property type="entry name" value="LDLa"/>
    <property type="match status" value="1"/>
</dbReference>
<evidence type="ECO:0000313" key="5">
    <source>
        <dbReference type="Proteomes" id="UP000762676"/>
    </source>
</evidence>
<name>A0AAV4J1S7_9GAST</name>
<evidence type="ECO:0000256" key="3">
    <source>
        <dbReference type="SAM" id="MobiDB-lite"/>
    </source>
</evidence>